<sequence>MSEAKKEAAKSVEASSWGLFEGGLLSEFNASVLQPSNTSGAITPPLPLSTAPTVIAALIGPASMSIDDLADRVWLTGTVGWLAVTLGTGATSTDVVFRIYRNAPITGPQVFSTRSSATPTVPYVTTSFDHVDQNIITTPGQQLVPYFLTAELPLAGSAANIIGPITFTGAEIEGNPVTP</sequence>
<dbReference type="STRING" id="1838280.A6M21_04880"/>
<dbReference type="EMBL" id="LYVF01000047">
    <property type="protein sequence ID" value="OAT85818.1"/>
    <property type="molecule type" value="Genomic_DNA"/>
</dbReference>
<evidence type="ECO:0000313" key="1">
    <source>
        <dbReference type="EMBL" id="OAT85818.1"/>
    </source>
</evidence>
<dbReference type="OrthoDB" id="1683055at2"/>
<keyword evidence="2" id="KW-1185">Reference proteome</keyword>
<dbReference type="AlphaFoldDB" id="A0A1B7LHT5"/>
<organism evidence="1 2">
    <name type="scientific">Desulfotomaculum copahuensis</name>
    <dbReference type="NCBI Taxonomy" id="1838280"/>
    <lineage>
        <taxon>Bacteria</taxon>
        <taxon>Bacillati</taxon>
        <taxon>Bacillota</taxon>
        <taxon>Clostridia</taxon>
        <taxon>Eubacteriales</taxon>
        <taxon>Desulfotomaculaceae</taxon>
        <taxon>Desulfotomaculum</taxon>
    </lineage>
</organism>
<comment type="caution">
    <text evidence="1">The sequence shown here is derived from an EMBL/GenBank/DDBJ whole genome shotgun (WGS) entry which is preliminary data.</text>
</comment>
<evidence type="ECO:0000313" key="2">
    <source>
        <dbReference type="Proteomes" id="UP000078532"/>
    </source>
</evidence>
<dbReference type="RefSeq" id="WP_066666558.1">
    <property type="nucleotide sequence ID" value="NZ_LYVF01000047.1"/>
</dbReference>
<name>A0A1B7LHT5_9FIRM</name>
<dbReference type="Proteomes" id="UP000078532">
    <property type="component" value="Unassembled WGS sequence"/>
</dbReference>
<protein>
    <submittedName>
        <fullName evidence="1">Uncharacterized protein</fullName>
    </submittedName>
</protein>
<proteinExistence type="predicted"/>
<reference evidence="1 2" key="1">
    <citation type="submission" date="2016-04" db="EMBL/GenBank/DDBJ databases">
        <authorList>
            <person name="Evans L.H."/>
            <person name="Alamgir A."/>
            <person name="Owens N."/>
            <person name="Weber N.D."/>
            <person name="Virtaneva K."/>
            <person name="Barbian K."/>
            <person name="Babar A."/>
            <person name="Rosenke K."/>
        </authorList>
    </citation>
    <scope>NUCLEOTIDE SEQUENCE [LARGE SCALE GENOMIC DNA]</scope>
    <source>
        <strain evidence="1 2">LMa1</strain>
    </source>
</reference>
<gene>
    <name evidence="1" type="ORF">A6M21_04880</name>
</gene>
<accession>A0A1B7LHT5</accession>